<sequence length="59" mass="6569">MVQNKSKAKFHSTCDANRYTLFARKLSGQQASTSVTQRATPQYIDPVETVLQHSSIPSD</sequence>
<dbReference type="EMBL" id="CAJVPY010066806">
    <property type="protein sequence ID" value="CAG8825644.1"/>
    <property type="molecule type" value="Genomic_DNA"/>
</dbReference>
<name>A0A9N9KEX8_9GLOM</name>
<feature type="non-terminal residue" evidence="1">
    <location>
        <position position="59"/>
    </location>
</feature>
<protein>
    <submittedName>
        <fullName evidence="1">9807_t:CDS:1</fullName>
    </submittedName>
</protein>
<accession>A0A9N9KEX8</accession>
<comment type="caution">
    <text evidence="1">The sequence shown here is derived from an EMBL/GenBank/DDBJ whole genome shotgun (WGS) entry which is preliminary data.</text>
</comment>
<reference evidence="1" key="1">
    <citation type="submission" date="2021-06" db="EMBL/GenBank/DDBJ databases">
        <authorList>
            <person name="Kallberg Y."/>
            <person name="Tangrot J."/>
            <person name="Rosling A."/>
        </authorList>
    </citation>
    <scope>NUCLEOTIDE SEQUENCE</scope>
    <source>
        <strain evidence="1">MA453B</strain>
    </source>
</reference>
<proteinExistence type="predicted"/>
<dbReference type="AlphaFoldDB" id="A0A9N9KEX8"/>
<evidence type="ECO:0000313" key="2">
    <source>
        <dbReference type="Proteomes" id="UP000789405"/>
    </source>
</evidence>
<organism evidence="1 2">
    <name type="scientific">Dentiscutata erythropus</name>
    <dbReference type="NCBI Taxonomy" id="1348616"/>
    <lineage>
        <taxon>Eukaryota</taxon>
        <taxon>Fungi</taxon>
        <taxon>Fungi incertae sedis</taxon>
        <taxon>Mucoromycota</taxon>
        <taxon>Glomeromycotina</taxon>
        <taxon>Glomeromycetes</taxon>
        <taxon>Diversisporales</taxon>
        <taxon>Gigasporaceae</taxon>
        <taxon>Dentiscutata</taxon>
    </lineage>
</organism>
<gene>
    <name evidence="1" type="ORF">DERYTH_LOCUS27940</name>
</gene>
<keyword evidence="2" id="KW-1185">Reference proteome</keyword>
<dbReference type="Proteomes" id="UP000789405">
    <property type="component" value="Unassembled WGS sequence"/>
</dbReference>
<evidence type="ECO:0000313" key="1">
    <source>
        <dbReference type="EMBL" id="CAG8825644.1"/>
    </source>
</evidence>